<dbReference type="SMART" id="SM00560">
    <property type="entry name" value="LamGL"/>
    <property type="match status" value="1"/>
</dbReference>
<dbReference type="EMBL" id="MFUX01000001">
    <property type="protein sequence ID" value="OGI95137.1"/>
    <property type="molecule type" value="Genomic_DNA"/>
</dbReference>
<dbReference type="Proteomes" id="UP000176629">
    <property type="component" value="Unassembled WGS sequence"/>
</dbReference>
<dbReference type="InterPro" id="IPR006558">
    <property type="entry name" value="LamG-like"/>
</dbReference>
<accession>A0A1F6XLU8</accession>
<gene>
    <name evidence="4" type="ORF">A3A03_01800</name>
</gene>
<evidence type="ECO:0000259" key="3">
    <source>
        <dbReference type="SMART" id="SM00560"/>
    </source>
</evidence>
<evidence type="ECO:0000313" key="4">
    <source>
        <dbReference type="EMBL" id="OGI95137.1"/>
    </source>
</evidence>
<dbReference type="STRING" id="1801773.A3A03_01800"/>
<dbReference type="SUPFAM" id="SSF49899">
    <property type="entry name" value="Concanavalin A-like lectins/glucanases"/>
    <property type="match status" value="1"/>
</dbReference>
<name>A0A1F6XLU8_9BACT</name>
<dbReference type="Pfam" id="PF13385">
    <property type="entry name" value="Laminin_G_3"/>
    <property type="match status" value="1"/>
</dbReference>
<comment type="caution">
    <text evidence="4">The sequence shown here is derived from an EMBL/GenBank/DDBJ whole genome shotgun (WGS) entry which is preliminary data.</text>
</comment>
<dbReference type="AlphaFoldDB" id="A0A1F6XLU8"/>
<organism evidence="4 5">
    <name type="scientific">Candidatus Nomurabacteria bacterium RIFCSPLOWO2_01_FULL_40_18</name>
    <dbReference type="NCBI Taxonomy" id="1801773"/>
    <lineage>
        <taxon>Bacteria</taxon>
        <taxon>Candidatus Nomuraibacteriota</taxon>
    </lineage>
</organism>
<evidence type="ECO:0000256" key="2">
    <source>
        <dbReference type="ARBA" id="ARBA00023157"/>
    </source>
</evidence>
<evidence type="ECO:0000313" key="5">
    <source>
        <dbReference type="Proteomes" id="UP000176629"/>
    </source>
</evidence>
<reference evidence="4 5" key="1">
    <citation type="journal article" date="2016" name="Nat. Commun.">
        <title>Thousands of microbial genomes shed light on interconnected biogeochemical processes in an aquifer system.</title>
        <authorList>
            <person name="Anantharaman K."/>
            <person name="Brown C.T."/>
            <person name="Hug L.A."/>
            <person name="Sharon I."/>
            <person name="Castelle C.J."/>
            <person name="Probst A.J."/>
            <person name="Thomas B.C."/>
            <person name="Singh A."/>
            <person name="Wilkins M.J."/>
            <person name="Karaoz U."/>
            <person name="Brodie E.L."/>
            <person name="Williams K.H."/>
            <person name="Hubbard S.S."/>
            <person name="Banfield J.F."/>
        </authorList>
    </citation>
    <scope>NUCLEOTIDE SEQUENCE [LARGE SCALE GENOMIC DNA]</scope>
</reference>
<keyword evidence="2" id="KW-1015">Disulfide bond</keyword>
<proteinExistence type="predicted"/>
<feature type="domain" description="LamG-like jellyroll fold" evidence="3">
    <location>
        <begin position="161"/>
        <end position="285"/>
    </location>
</feature>
<dbReference type="Gene3D" id="2.60.120.200">
    <property type="match status" value="1"/>
</dbReference>
<keyword evidence="1" id="KW-0732">Signal</keyword>
<sequence>MMKKTFKNKGFMMIEVLVATSIITVSILVAMAVAEKSVYVSRQAFHTSQAAFLLEEGAETVRIFRDNGWSNISGLTVSTNYYPAFSGNTWVLSTTSNPIAYWNFNETSGTTATDTSDFLPSHPATLINDPIWSTGIDGNSLLFNGSNTYASTSTSPIPTLSKFSISAWVNMSVNQSGWGSIVIKRDTYGLEVLNGFIYANIGNGTSSWINTVSAPLSAGVWHHVVQTYDGATNRLYVDGGAPVSGTGTLIDTANNLLIGSWNTTSEFFNGKIDEVRIYDRALTATEVTALHDSIVIAPDTISNAIGIFKRKVTIANVNRDNTTKDIVNSGGTPDSGTKLITVTVSWPEGGVIVTKTLQFYISDIFS</sequence>
<evidence type="ECO:0000256" key="1">
    <source>
        <dbReference type="ARBA" id="ARBA00022729"/>
    </source>
</evidence>
<protein>
    <recommendedName>
        <fullName evidence="3">LamG-like jellyroll fold domain-containing protein</fullName>
    </recommendedName>
</protein>
<dbReference type="InterPro" id="IPR013320">
    <property type="entry name" value="ConA-like_dom_sf"/>
</dbReference>